<dbReference type="Gene3D" id="3.40.50.720">
    <property type="entry name" value="NAD(P)-binding Rossmann-like Domain"/>
    <property type="match status" value="1"/>
</dbReference>
<protein>
    <submittedName>
        <fullName evidence="6">SDR family NAD(P)-dependent oxidoreductase</fullName>
    </submittedName>
</protein>
<dbReference type="SMART" id="SM00822">
    <property type="entry name" value="PKS_KR"/>
    <property type="match status" value="1"/>
</dbReference>
<dbReference type="CDD" id="cd19531">
    <property type="entry name" value="LCL_NRPS-like"/>
    <property type="match status" value="2"/>
</dbReference>
<dbReference type="Pfam" id="PF00668">
    <property type="entry name" value="Condensation"/>
    <property type="match status" value="2"/>
</dbReference>
<evidence type="ECO:0000313" key="7">
    <source>
        <dbReference type="Proteomes" id="UP001576774"/>
    </source>
</evidence>
<evidence type="ECO:0000256" key="3">
    <source>
        <dbReference type="ARBA" id="ARBA00022553"/>
    </source>
</evidence>
<dbReference type="InterPro" id="IPR036291">
    <property type="entry name" value="NAD(P)-bd_dom_sf"/>
</dbReference>
<dbReference type="Pfam" id="PF13193">
    <property type="entry name" value="AMP-binding_C"/>
    <property type="match status" value="1"/>
</dbReference>
<dbReference type="InterPro" id="IPR042099">
    <property type="entry name" value="ANL_N_sf"/>
</dbReference>
<evidence type="ECO:0000256" key="1">
    <source>
        <dbReference type="ARBA" id="ARBA00001957"/>
    </source>
</evidence>
<dbReference type="RefSeq" id="WP_413272460.1">
    <property type="nucleotide sequence ID" value="NZ_JBHFNQ010000165.1"/>
</dbReference>
<dbReference type="Gene3D" id="3.30.559.30">
    <property type="entry name" value="Nonribosomal peptide synthetase, condensation domain"/>
    <property type="match status" value="2"/>
</dbReference>
<dbReference type="InterPro" id="IPR020845">
    <property type="entry name" value="AMP-binding_CS"/>
</dbReference>
<dbReference type="EMBL" id="JBHFNQ010000165">
    <property type="protein sequence ID" value="MFB2879416.1"/>
    <property type="molecule type" value="Genomic_DNA"/>
</dbReference>
<evidence type="ECO:0000256" key="4">
    <source>
        <dbReference type="SAM" id="MobiDB-lite"/>
    </source>
</evidence>
<keyword evidence="2" id="KW-0596">Phosphopantetheine</keyword>
<gene>
    <name evidence="6" type="ORF">ACE1CC_21390</name>
</gene>
<dbReference type="InterPro" id="IPR045851">
    <property type="entry name" value="AMP-bd_C_sf"/>
</dbReference>
<dbReference type="Pfam" id="PF21394">
    <property type="entry name" value="Beta-ketacyl_N"/>
    <property type="match status" value="1"/>
</dbReference>
<dbReference type="InterPro" id="IPR023213">
    <property type="entry name" value="CAT-like_dom_sf"/>
</dbReference>
<dbReference type="InterPro" id="IPR049490">
    <property type="entry name" value="C883_1060-like_KR_N"/>
</dbReference>
<sequence>MSGLDNTSNNAAKKSLTEQKQELFKLLLQKKGIHVKQKDVIPRRSLSAENCVSFAQQRLWFLAQLEGASVAYNMPAVLRIKGNLEVACLQKAIDTIIQRHEVLRTTFKPVNGLPVQAIASNPGIIIPLIDLQDLSADIKHSETKRITLEATQTPFDLEKGPLLRASLLRLHPQEYLLILTMHHIIFDGWSIGILVRELSTLYPAFLNKEAISLPDLPIQYADFAHWQRQWLAGDVLETQLAYWQKQLTGVPPLDLPTDYPRPPVQTYQGAKYSFGLPQSLAQSLKQFSQGQGATLFMTLLAAFASLLGRYSSQDDFAIGSPIANRNRPELEGLIGFFANTLAFRVNLKGNPTFIELLSHVREMAMQAYAHQDLPFEMLVEKLKLERNLSYNPLFQVMFALQNAPSDKLNLPGLRIEREEIDSGTSHFDLSLHLWESGDGLSGFVTYNTDLFELATVIDLVSRFQRLLEGILSCPTQPLSNLLLLSETEQQELLEKSNAVAVNIMERVLCLHQLFEAEVERNSQAIALIAGSHKLTYQTLNEQANKLAHYLQSLGVEPGIVVGICREHPLQLIVALLGVLKAGGTCVLMESASSKAALDLTCQRTKPNIILTETRLISHFSQLDTTEWKSRVFCPDSEEEAIAKQAHNNPSSSVTVTTLAQLLYASNRLVQIDHHSLCTRIAQIQSLFQLESEDSCLTTTSLVQETAFLEIFWTLTTGGKLIAPLEAERQNPSRLTTLIEEYQVSVLHSLPESLTDLVNCLNHEGYSQPLSSLRMVLYRGGQIPQAIAQAFRQHYTGDLWYLYTLPEAGAIAAYKHPSDSQSSISYIPSGSLLVLDRYLQPVPVGMKGKIYVGGNRLARGYSCNCVETAARFVQISNLKDLKKDIQDPWFSTGITGRWLRDGTLELLDSSTRQVWIEGYQISLEEIEVVVLAIPVVEDCRVLVRETISKTSELIAYVVLSERFSIEQLQKQVQSCLPAHLCPTTYLLLPSLPITASGEIDDQALAQISVVDAKEAQQWEERLQSIPELGQLAVVVREKFSQLPLLHLSDVMSQNPLMTTRIPETSTKMPFDQTPHPEKSEPKTWAISDGGKLVIPADAPRTLTTALVETARKYPSQGIVFIQTDGSEVFQSYSFLLEEAKCKLTGLSHNGLKAGDRVILQVSHLQDYFSTLWACILGGIIPVTVAVAATYNEHNVVAKKLLKVWELLQQPTILASENLIEPITNLGKACVDKALSVLPIESLHHYPPASEIHPSTPEGVVFLQLTSGSTGVPKVVQETHRGIITHIHAAQQFNGYRSSDVSLNWLPLDHVVPLLTCHFKDVYLGCQQVEVPTALILENPLNWLDLIQRYQVTHTWSPNFGYKLVSDALDRVSDRHWNLASIKFFMNAGEQVTRPVVQEFLEKVASFGVFPQAMQPAFGMAEVCTCMTYQNQFQMDGTGVHCIQKSSLGGNLQIASTTDETVSEFVDLGKPVPGVQIRITDANNQVLPEGAIGQLQIKGDVVTPGYLDNPEANRQAFVGDGWFNTGDLGFILDRRLTLTGRQKEQIVVNGVNYYCYEVEDLVNSIAGVEPTYVAALGFDDPNRGTEGLAIFFVPKSSVSITNLIKQIRTYVTSNLGITPACIIPVTKQEFPKTTSGKIQRGHLKQQLIMGAFEEALKQIDLKLGNENTIPSWFYRPIWKRKQAHVVQKQLQTGHYLIFMDSLGLGTFLCQKLQQAEQQCICVEIGSSFAQIDATHYRIVPDHLDSYQQLFESLASNNIHIGQVIHLWNYENHEQAIANLSELEAAQGRGIYSLLFLVQALTTIQRTQQPVRLQVISTCTQSVVPGDIVAPEKALMLGLIKTINQEFPLLTCSHIDLPIDAVAVNGDRILWESQLCTKDLEIAYRDRQRWVPSLERIDLSHTEKQPLPFKSGGMYLISGGLGGIAVEIAKFLLKQYQAHIILVGRTLLPDHEPDAEVTEKFGSSADRLKTYYELKRLGGACLYAAVDVSNLEQLQQVVDRTQALWQRELDGVIHLAGVSHECLCSKETRQGLAATLHAKVSGTYTLHQLLKPQPEKFFISFSSVNGFFGGFAVGAYSAANSFLEAFAQEQRRQGLRSYCFAWSMWDEVGMSQHSQTKEQAQTRGYCLINKQQGLQSFLAALQYGPTQLLIGLNDRTPNIRRYIKTTPEPLHLLRFYLTGDSDVLKSKLAQLGICDRFGIQSPWDSVHSSELPLTETGVLDREQLIALDRQNARPVQELIAPRTDIEQQVAQIWQEILSLAKVGVNDNFFELGGHSLLGTQLVFRLSQTFAIDLSIQSLFEHPTVAKLSAAIETAIHRTQALTASCIQQVSRDEFLPLSFAQQRLWFLDRLEDGKSATYNMPTALYLTGSLQLEALKQSITEIMRRHEVLRTTFPTVNNLPVQAIATEAQLHLTQLDLQKLTPDRQTTEVLQLAREEAHRPFDLANGPLLRVTLLKLGEESHVLLVTIHHICSDGWSIAIYTHELSILYQAFSTGATSPLPKLPIQYADFAYWQHQWLASSEFDRQLAYWQKQLQDAPPILKLPNDYPRKAVQSFQGNAQAFILTPDLSKELKVLSCATQTTLFMVLFAAFAIVLHYYSGQDDLVLGTDVANRNRAETEGLIGFFVNQLALRLDLSGNPNFSKELLSRVRERALEAYSNQDLPFDRLVEKLNTERSLSFNPVFQAKLVLQNTPKVNLELPGLTIRKLVVENETASYDLLLNVEETEQGLECSLRYSTDLFKPTTIARIVEHFQIVLRTVVMQPDLQLNELEKLLADTDRTQQQQAEQEIAKVSLQKLKSRRRKEE</sequence>
<evidence type="ECO:0000256" key="2">
    <source>
        <dbReference type="ARBA" id="ARBA00022450"/>
    </source>
</evidence>
<dbReference type="Gene3D" id="3.30.300.30">
    <property type="match status" value="2"/>
</dbReference>
<dbReference type="InterPro" id="IPR025110">
    <property type="entry name" value="AMP-bd_C"/>
</dbReference>
<dbReference type="CDD" id="cd08953">
    <property type="entry name" value="KR_2_SDR_x"/>
    <property type="match status" value="1"/>
</dbReference>
<dbReference type="Gene3D" id="1.10.1200.10">
    <property type="entry name" value="ACP-like"/>
    <property type="match status" value="1"/>
</dbReference>
<dbReference type="SUPFAM" id="SSF52777">
    <property type="entry name" value="CoA-dependent acyltransferases"/>
    <property type="match status" value="4"/>
</dbReference>
<feature type="region of interest" description="Disordered" evidence="4">
    <location>
        <begin position="1064"/>
        <end position="1083"/>
    </location>
</feature>
<dbReference type="Pfam" id="PF08659">
    <property type="entry name" value="KR"/>
    <property type="match status" value="1"/>
</dbReference>
<dbReference type="InterPro" id="IPR057326">
    <property type="entry name" value="KR_dom"/>
</dbReference>
<reference evidence="6 7" key="1">
    <citation type="submission" date="2024-09" db="EMBL/GenBank/DDBJ databases">
        <title>Floridaenema gen nov. (Aerosakkonemataceae, Aerosakkonematales ord. nov., Cyanobacteria) from benthic tropical and subtropical fresh waters, with the description of four new species.</title>
        <authorList>
            <person name="Moretto J.A."/>
            <person name="Berthold D.E."/>
            <person name="Lefler F.W."/>
            <person name="Huang I.-S."/>
            <person name="Laughinghouse H. IV."/>
        </authorList>
    </citation>
    <scope>NUCLEOTIDE SEQUENCE [LARGE SCALE GENOMIC DNA]</scope>
    <source>
        <strain evidence="6 7">BLCC-F46</strain>
    </source>
</reference>
<comment type="caution">
    <text evidence="6">The sequence shown here is derived from an EMBL/GenBank/DDBJ whole genome shotgun (WGS) entry which is preliminary data.</text>
</comment>
<dbReference type="PROSITE" id="PS00455">
    <property type="entry name" value="AMP_BINDING"/>
    <property type="match status" value="1"/>
</dbReference>
<organism evidence="6 7">
    <name type="scientific">Floridaenema aerugineum BLCC-F46</name>
    <dbReference type="NCBI Taxonomy" id="3153654"/>
    <lineage>
        <taxon>Bacteria</taxon>
        <taxon>Bacillati</taxon>
        <taxon>Cyanobacteriota</taxon>
        <taxon>Cyanophyceae</taxon>
        <taxon>Oscillatoriophycideae</taxon>
        <taxon>Aerosakkonematales</taxon>
        <taxon>Aerosakkonemataceae</taxon>
        <taxon>Floridanema</taxon>
        <taxon>Floridanema aerugineum</taxon>
    </lineage>
</organism>
<dbReference type="SMART" id="SM00823">
    <property type="entry name" value="PKS_PP"/>
    <property type="match status" value="1"/>
</dbReference>
<dbReference type="InterPro" id="IPR000873">
    <property type="entry name" value="AMP-dep_synth/lig_dom"/>
</dbReference>
<dbReference type="SUPFAM" id="SSF51735">
    <property type="entry name" value="NAD(P)-binding Rossmann-fold domains"/>
    <property type="match status" value="2"/>
</dbReference>
<dbReference type="InterPro" id="IPR036736">
    <property type="entry name" value="ACP-like_sf"/>
</dbReference>
<dbReference type="InterPro" id="IPR006162">
    <property type="entry name" value="Ppantetheine_attach_site"/>
</dbReference>
<dbReference type="InterPro" id="IPR020806">
    <property type="entry name" value="PKS_PP-bd"/>
</dbReference>
<keyword evidence="3" id="KW-0597">Phosphoprotein</keyword>
<keyword evidence="7" id="KW-1185">Reference proteome</keyword>
<evidence type="ECO:0000313" key="6">
    <source>
        <dbReference type="EMBL" id="MFB2879416.1"/>
    </source>
</evidence>
<dbReference type="Proteomes" id="UP001576774">
    <property type="component" value="Unassembled WGS sequence"/>
</dbReference>
<dbReference type="PROSITE" id="PS00012">
    <property type="entry name" value="PHOSPHOPANTETHEINE"/>
    <property type="match status" value="1"/>
</dbReference>
<dbReference type="InterPro" id="IPR009081">
    <property type="entry name" value="PP-bd_ACP"/>
</dbReference>
<comment type="cofactor">
    <cofactor evidence="1">
        <name>pantetheine 4'-phosphate</name>
        <dbReference type="ChEBI" id="CHEBI:47942"/>
    </cofactor>
</comment>
<dbReference type="Gene3D" id="3.30.559.10">
    <property type="entry name" value="Chloramphenicol acetyltransferase-like domain"/>
    <property type="match status" value="2"/>
</dbReference>
<dbReference type="InterPro" id="IPR013968">
    <property type="entry name" value="PKS_KR"/>
</dbReference>
<dbReference type="SUPFAM" id="SSF47336">
    <property type="entry name" value="ACP-like"/>
    <property type="match status" value="1"/>
</dbReference>
<dbReference type="InterPro" id="IPR001242">
    <property type="entry name" value="Condensation_dom"/>
</dbReference>
<evidence type="ECO:0000259" key="5">
    <source>
        <dbReference type="PROSITE" id="PS50075"/>
    </source>
</evidence>
<dbReference type="PANTHER" id="PTHR45398">
    <property type="match status" value="1"/>
</dbReference>
<dbReference type="Pfam" id="PF00501">
    <property type="entry name" value="AMP-binding"/>
    <property type="match status" value="2"/>
</dbReference>
<dbReference type="Pfam" id="PF00550">
    <property type="entry name" value="PP-binding"/>
    <property type="match status" value="1"/>
</dbReference>
<feature type="domain" description="Carrier" evidence="5">
    <location>
        <begin position="2237"/>
        <end position="2312"/>
    </location>
</feature>
<accession>A0ABV4XAW4</accession>
<name>A0ABV4XAW4_9CYAN</name>
<proteinExistence type="predicted"/>
<dbReference type="PANTHER" id="PTHR45398:SF1">
    <property type="entry name" value="ENZYME, PUTATIVE (JCVI)-RELATED"/>
    <property type="match status" value="1"/>
</dbReference>
<dbReference type="Gene3D" id="3.40.50.12780">
    <property type="entry name" value="N-terminal domain of ligase-like"/>
    <property type="match status" value="2"/>
</dbReference>
<dbReference type="PROSITE" id="PS50075">
    <property type="entry name" value="CARRIER"/>
    <property type="match status" value="1"/>
</dbReference>
<dbReference type="SUPFAM" id="SSF56801">
    <property type="entry name" value="Acetyl-CoA synthetase-like"/>
    <property type="match status" value="2"/>
</dbReference>